<dbReference type="GO" id="GO:0004145">
    <property type="term" value="F:diamine N-acetyltransferase activity"/>
    <property type="evidence" value="ECO:0007669"/>
    <property type="project" value="TreeGrafter"/>
</dbReference>
<dbReference type="EMBL" id="CP045562">
    <property type="protein sequence ID" value="QFX93256.1"/>
    <property type="molecule type" value="Genomic_DNA"/>
</dbReference>
<dbReference type="Gene3D" id="3.40.630.30">
    <property type="match status" value="1"/>
</dbReference>
<dbReference type="KEGG" id="lfv:LF543_06775"/>
<evidence type="ECO:0000259" key="1">
    <source>
        <dbReference type="PROSITE" id="PS51186"/>
    </source>
</evidence>
<dbReference type="RefSeq" id="WP_010022135.1">
    <property type="nucleotide sequence ID" value="NZ_AZDS01000006.1"/>
</dbReference>
<evidence type="ECO:0000313" key="3">
    <source>
        <dbReference type="Proteomes" id="UP000327194"/>
    </source>
</evidence>
<accession>A0AAE6TWX6</accession>
<dbReference type="Pfam" id="PF13302">
    <property type="entry name" value="Acetyltransf_3"/>
    <property type="match status" value="1"/>
</dbReference>
<evidence type="ECO:0000313" key="2">
    <source>
        <dbReference type="EMBL" id="QFX93256.1"/>
    </source>
</evidence>
<dbReference type="PANTHER" id="PTHR43415:SF6">
    <property type="entry name" value="SPERMIDINE N(1)-ACETYLTRANSFERASE"/>
    <property type="match status" value="1"/>
</dbReference>
<dbReference type="PROSITE" id="PS51186">
    <property type="entry name" value="GNAT"/>
    <property type="match status" value="1"/>
</dbReference>
<organism evidence="2 3">
    <name type="scientific">Fructilactobacillus fructivorans</name>
    <dbReference type="NCBI Taxonomy" id="1614"/>
    <lineage>
        <taxon>Bacteria</taxon>
        <taxon>Bacillati</taxon>
        <taxon>Bacillota</taxon>
        <taxon>Bacilli</taxon>
        <taxon>Lactobacillales</taxon>
        <taxon>Lactobacillaceae</taxon>
        <taxon>Fructilactobacillus</taxon>
    </lineage>
</organism>
<dbReference type="AlphaFoldDB" id="A0AAE6TWX6"/>
<dbReference type="InterPro" id="IPR016181">
    <property type="entry name" value="Acyl_CoA_acyltransferase"/>
</dbReference>
<proteinExistence type="predicted"/>
<reference evidence="2 3" key="1">
    <citation type="submission" date="2019-10" db="EMBL/GenBank/DDBJ databases">
        <title>Genome sequencing of Lactobacillus fructivorans.</title>
        <authorList>
            <person name="Kim K."/>
        </authorList>
    </citation>
    <scope>NUCLEOTIDE SEQUENCE [LARGE SCALE GENOMIC DNA]</scope>
    <source>
        <strain evidence="2 3">LF543</strain>
    </source>
</reference>
<feature type="domain" description="N-acetyltransferase" evidence="1">
    <location>
        <begin position="12"/>
        <end position="161"/>
    </location>
</feature>
<protein>
    <submittedName>
        <fullName evidence="2">GNAT family N-acetyltransferase</fullName>
    </submittedName>
</protein>
<dbReference type="Proteomes" id="UP000327194">
    <property type="component" value="Chromosome"/>
</dbReference>
<name>A0AAE6TWX6_9LACO</name>
<sequence length="162" mass="18772">MKLCALEKTDLPKLHELFNDKPTMDYWFAEPYESMMSLEARYERENNDPAIRNFAIDVNGKFAGIVALIDINSRDRNAEIEIALSDEFVGNGIAQEAFDACVKYGFETLNLHKIFLYVDVENKPAVHIYEKFGFKIEGTLKGQFYVNGKYRDVYWMAKFENA</sequence>
<dbReference type="InterPro" id="IPR000182">
    <property type="entry name" value="GNAT_dom"/>
</dbReference>
<dbReference type="SUPFAM" id="SSF55729">
    <property type="entry name" value="Acyl-CoA N-acyltransferases (Nat)"/>
    <property type="match status" value="1"/>
</dbReference>
<dbReference type="PANTHER" id="PTHR43415">
    <property type="entry name" value="SPERMIDINE N(1)-ACETYLTRANSFERASE"/>
    <property type="match status" value="1"/>
</dbReference>
<gene>
    <name evidence="2" type="ORF">LF543_06775</name>
</gene>